<gene>
    <name evidence="4" type="ORF">DIU77_018365</name>
    <name evidence="5" type="ORF">DIU77_14500</name>
</gene>
<dbReference type="PANTHER" id="PTHR30627:SF24">
    <property type="entry name" value="PENICILLIN-BINDING PROTEIN 4B"/>
    <property type="match status" value="1"/>
</dbReference>
<dbReference type="GO" id="GO:0071555">
    <property type="term" value="P:cell wall organization"/>
    <property type="evidence" value="ECO:0007669"/>
    <property type="project" value="TreeGrafter"/>
</dbReference>
<keyword evidence="1" id="KW-1133">Transmembrane helix</keyword>
<dbReference type="GO" id="GO:0008658">
    <property type="term" value="F:penicillin binding"/>
    <property type="evidence" value="ECO:0007669"/>
    <property type="project" value="InterPro"/>
</dbReference>
<organism evidence="5">
    <name type="scientific">Thermocrispum agreste</name>
    <dbReference type="NCBI Taxonomy" id="37925"/>
    <lineage>
        <taxon>Bacteria</taxon>
        <taxon>Bacillati</taxon>
        <taxon>Actinomycetota</taxon>
        <taxon>Actinomycetes</taxon>
        <taxon>Pseudonocardiales</taxon>
        <taxon>Pseudonocardiaceae</taxon>
        <taxon>Thermocrispum</taxon>
    </lineage>
</organism>
<dbReference type="InterPro" id="IPR012338">
    <property type="entry name" value="Beta-lactam/transpept-like"/>
</dbReference>
<reference evidence="4 6" key="3">
    <citation type="journal article" date="2021" name="BMC Genomics">
        <title>Genome-resolved metagenome and metatranscriptome analyses of thermophilic composting reveal key bacterial players and their metabolic interactions.</title>
        <authorList>
            <person name="Braga L.P.P."/>
            <person name="Pereira R.V."/>
            <person name="Martins L.F."/>
            <person name="Moura L.M.S."/>
            <person name="Sanchez F.B."/>
            <person name="Patane J.S.L."/>
            <person name="da Silva A.M."/>
            <person name="Setubal J.C."/>
        </authorList>
    </citation>
    <scope>NUCLEOTIDE SEQUENCE [LARGE SCALE GENOMIC DNA]</scope>
    <source>
        <strain evidence="4">ZC4RG45</strain>
    </source>
</reference>
<dbReference type="Proteomes" id="UP000249324">
    <property type="component" value="Unassembled WGS sequence"/>
</dbReference>
<evidence type="ECO:0000259" key="3">
    <source>
        <dbReference type="Pfam" id="PF05223"/>
    </source>
</evidence>
<dbReference type="PANTHER" id="PTHR30627">
    <property type="entry name" value="PEPTIDOGLYCAN D,D-TRANSPEPTIDASE"/>
    <property type="match status" value="1"/>
</dbReference>
<proteinExistence type="predicted"/>
<dbReference type="GO" id="GO:0071972">
    <property type="term" value="F:peptidoglycan L,D-transpeptidase activity"/>
    <property type="evidence" value="ECO:0007669"/>
    <property type="project" value="TreeGrafter"/>
</dbReference>
<accession>A0A2W4JKM0</accession>
<dbReference type="InterPro" id="IPR007887">
    <property type="entry name" value="MecA_N"/>
</dbReference>
<dbReference type="Pfam" id="PF05223">
    <property type="entry name" value="MecA_N"/>
    <property type="match status" value="1"/>
</dbReference>
<evidence type="ECO:0000313" key="4">
    <source>
        <dbReference type="EMBL" id="MFO7194209.1"/>
    </source>
</evidence>
<dbReference type="Gene3D" id="3.40.710.10">
    <property type="entry name" value="DD-peptidase/beta-lactamase superfamily"/>
    <property type="match status" value="1"/>
</dbReference>
<dbReference type="InterPro" id="IPR050515">
    <property type="entry name" value="Beta-lactam/transpept"/>
</dbReference>
<name>A0A2W4JKM0_9PSEU</name>
<comment type="caution">
    <text evidence="5">The sequence shown here is derived from an EMBL/GenBank/DDBJ whole genome shotgun (WGS) entry which is preliminary data.</text>
</comment>
<keyword evidence="1" id="KW-0472">Membrane</keyword>
<dbReference type="STRING" id="1111738.GCA_000427905_00814"/>
<reference evidence="5" key="1">
    <citation type="submission" date="2018-05" db="EMBL/GenBank/DDBJ databases">
        <authorList>
            <person name="Lanie J.A."/>
            <person name="Ng W.-L."/>
            <person name="Kazmierczak K.M."/>
            <person name="Andrzejewski T.M."/>
            <person name="Davidsen T.M."/>
            <person name="Wayne K.J."/>
            <person name="Tettelin H."/>
            <person name="Glass J.I."/>
            <person name="Rusch D."/>
            <person name="Podicherti R."/>
            <person name="Tsui H.-C.T."/>
            <person name="Winkler M.E."/>
        </authorList>
    </citation>
    <scope>NUCLEOTIDE SEQUENCE</scope>
    <source>
        <strain evidence="5">ZC4RG45</strain>
    </source>
</reference>
<feature type="domain" description="NTF2-like N-terminal transpeptidase" evidence="3">
    <location>
        <begin position="44"/>
        <end position="149"/>
    </location>
</feature>
<dbReference type="EMBL" id="QGUI01000604">
    <property type="protein sequence ID" value="PZM94297.1"/>
    <property type="molecule type" value="Genomic_DNA"/>
</dbReference>
<sequence length="477" mass="50484">MQSDRRWAIIAIVALVAGFVGAGVVVLRNELEADDDRRPPGAWEIAWQYVTAFDDRKVSAAAELTTDPAAAKTTLRRIFRKLPDVTVSSALGEVKTNGAKASAVVAVEWTFANDRTFSYRTTVPLVQRDGSWLVDFSPAVVHPELEEGQHLALVDGVDVPAVVDASGRPLLVWGEVGPKPVHPHRAKLLLPAMLAEAQERQPPERWAVAAMKGKKRVRFLSGDGPKGGKPLPTTLSIPLQDAAQSAVDSQGKPAALIAFRPSTGALLAVAQNEHVDQGPISLSGLYPPGEEVFSLVTLAADGDSAAAIARAASSLGWNADFEIPGIGTEAGAVRKADDAATLMEQRKGQGDVFVSPFGLALVVSTVAAGEPVTPQFWRAHPTKVLSGYQAPDKETVAALREYMRAVVTDGRASSLKALDKEGAEVHGVTGTARAGHGVRHSWFAGYAGDLAFAVLVEDGGTETRALSVAARFLRAQR</sequence>
<dbReference type="EMBL" id="QGUI02000384">
    <property type="protein sequence ID" value="MFO7194209.1"/>
    <property type="molecule type" value="Genomic_DNA"/>
</dbReference>
<feature type="domain" description="Penicillin-binding protein transpeptidase" evidence="2">
    <location>
        <begin position="346"/>
        <end position="474"/>
    </location>
</feature>
<feature type="transmembrane region" description="Helical" evidence="1">
    <location>
        <begin position="7"/>
        <end position="27"/>
    </location>
</feature>
<evidence type="ECO:0000259" key="2">
    <source>
        <dbReference type="Pfam" id="PF00905"/>
    </source>
</evidence>
<protein>
    <submittedName>
        <fullName evidence="5">Penicillin-binding protein</fullName>
    </submittedName>
    <submittedName>
        <fullName evidence="4">Penicillin-binding transpeptidase domain-containing protein</fullName>
    </submittedName>
</protein>
<evidence type="ECO:0000256" key="1">
    <source>
        <dbReference type="SAM" id="Phobius"/>
    </source>
</evidence>
<dbReference type="Pfam" id="PF00905">
    <property type="entry name" value="Transpeptidase"/>
    <property type="match status" value="1"/>
</dbReference>
<reference evidence="4" key="2">
    <citation type="submission" date="2018-05" db="EMBL/GenBank/DDBJ databases">
        <authorList>
            <person name="Moura L."/>
            <person name="Setubal J.C."/>
        </authorList>
    </citation>
    <scope>NUCLEOTIDE SEQUENCE</scope>
    <source>
        <strain evidence="4">ZC4RG45</strain>
    </source>
</reference>
<dbReference type="GO" id="GO:0005886">
    <property type="term" value="C:plasma membrane"/>
    <property type="evidence" value="ECO:0007669"/>
    <property type="project" value="TreeGrafter"/>
</dbReference>
<dbReference type="SUPFAM" id="SSF56601">
    <property type="entry name" value="beta-lactamase/transpeptidase-like"/>
    <property type="match status" value="1"/>
</dbReference>
<keyword evidence="1" id="KW-0812">Transmembrane</keyword>
<dbReference type="GO" id="GO:0046677">
    <property type="term" value="P:response to antibiotic"/>
    <property type="evidence" value="ECO:0007669"/>
    <property type="project" value="InterPro"/>
</dbReference>
<dbReference type="AlphaFoldDB" id="A0A2W4JKM0"/>
<evidence type="ECO:0000313" key="6">
    <source>
        <dbReference type="Proteomes" id="UP000249324"/>
    </source>
</evidence>
<reference evidence="4" key="4">
    <citation type="submission" date="2023-08" db="EMBL/GenBank/DDBJ databases">
        <authorList>
            <person name="Guima S.E.S."/>
            <person name="Martins L.F."/>
            <person name="Silva A.M."/>
            <person name="Setubal J.C."/>
        </authorList>
    </citation>
    <scope>NUCLEOTIDE SEQUENCE</scope>
    <source>
        <strain evidence="4">ZC4RG45</strain>
    </source>
</reference>
<dbReference type="InterPro" id="IPR001460">
    <property type="entry name" value="PCN-bd_Tpept"/>
</dbReference>
<evidence type="ECO:0000313" key="5">
    <source>
        <dbReference type="EMBL" id="PZM94297.1"/>
    </source>
</evidence>